<name>A0A4U7JK72_9FIRM</name>
<dbReference type="InterPro" id="IPR025669">
    <property type="entry name" value="AAA_dom"/>
</dbReference>
<dbReference type="InterPro" id="IPR050445">
    <property type="entry name" value="Bact_polysacc_biosynth/exp"/>
</dbReference>
<accession>A0A4U7JK72</accession>
<dbReference type="EMBL" id="CP061336">
    <property type="protein sequence ID" value="QNU66628.1"/>
    <property type="molecule type" value="Genomic_DNA"/>
</dbReference>
<evidence type="ECO:0000256" key="7">
    <source>
        <dbReference type="ARBA" id="ARBA00023137"/>
    </source>
</evidence>
<dbReference type="Gene3D" id="3.40.50.300">
    <property type="entry name" value="P-loop containing nucleotide triphosphate hydrolases"/>
    <property type="match status" value="1"/>
</dbReference>
<dbReference type="GO" id="GO:0005886">
    <property type="term" value="C:plasma membrane"/>
    <property type="evidence" value="ECO:0007669"/>
    <property type="project" value="TreeGrafter"/>
</dbReference>
<keyword evidence="6" id="KW-0067">ATP-binding</keyword>
<dbReference type="PANTHER" id="PTHR32309">
    <property type="entry name" value="TYROSINE-PROTEIN KINASE"/>
    <property type="match status" value="1"/>
</dbReference>
<dbReference type="GO" id="GO:0005524">
    <property type="term" value="F:ATP binding"/>
    <property type="evidence" value="ECO:0007669"/>
    <property type="project" value="UniProtKB-KW"/>
</dbReference>
<dbReference type="Pfam" id="PF13614">
    <property type="entry name" value="AAA_31"/>
    <property type="match status" value="1"/>
</dbReference>
<evidence type="ECO:0000256" key="5">
    <source>
        <dbReference type="ARBA" id="ARBA00022777"/>
    </source>
</evidence>
<keyword evidence="7" id="KW-0829">Tyrosine-protein kinase</keyword>
<gene>
    <name evidence="10" type="ORF">EHE19_017545</name>
</gene>
<keyword evidence="3" id="KW-0808">Transferase</keyword>
<evidence type="ECO:0000256" key="8">
    <source>
        <dbReference type="ARBA" id="ARBA00051245"/>
    </source>
</evidence>
<sequence length="244" mass="27228">MANIRFHSCLQENQAVRDAYSMLSGNIHLGKENKDSKSIVITSSEPKAGKTSIAVNLAITLAIWGKKTILVDADMRKETTYVSIPKWVSNLGLAQYLSGHAEYEEIICYTNIEGFKYLPNGGVALNPIGNLCSERFNTLLERLKEEFEYIIFDSPSLDTISDAVIISTKVDSAILVAKIGKSNLKAIKRSKEKLEKVNANILGVVINDVSKKHYKQYLSSYKYLYNARCKNEKNEKPSKNAVLA</sequence>
<dbReference type="KEGG" id="rher:EHE19_017545"/>
<evidence type="ECO:0000256" key="6">
    <source>
        <dbReference type="ARBA" id="ARBA00022840"/>
    </source>
</evidence>
<dbReference type="OrthoDB" id="9794577at2"/>
<keyword evidence="11" id="KW-1185">Reference proteome</keyword>
<dbReference type="SUPFAM" id="SSF52540">
    <property type="entry name" value="P-loop containing nucleoside triphosphate hydrolases"/>
    <property type="match status" value="1"/>
</dbReference>
<reference evidence="10 11" key="1">
    <citation type="submission" date="2020-09" db="EMBL/GenBank/DDBJ databases">
        <title>Characterization and genome sequencing of Ruminiclostridium sp. nov. MA18.</title>
        <authorList>
            <person name="Rettenmaier R."/>
            <person name="Kowollik M.-L."/>
            <person name="Liebl W."/>
            <person name="Zverlov V."/>
        </authorList>
    </citation>
    <scope>NUCLEOTIDE SEQUENCE [LARGE SCALE GENOMIC DNA]</scope>
    <source>
        <strain evidence="10 11">MA18</strain>
    </source>
</reference>
<evidence type="ECO:0000256" key="1">
    <source>
        <dbReference type="ARBA" id="ARBA00007316"/>
    </source>
</evidence>
<keyword evidence="4" id="KW-0547">Nucleotide-binding</keyword>
<protein>
    <recommendedName>
        <fullName evidence="2">non-specific protein-tyrosine kinase</fullName>
        <ecNumber evidence="2">2.7.10.2</ecNumber>
    </recommendedName>
</protein>
<evidence type="ECO:0000256" key="4">
    <source>
        <dbReference type="ARBA" id="ARBA00022741"/>
    </source>
</evidence>
<evidence type="ECO:0000313" key="10">
    <source>
        <dbReference type="EMBL" id="QNU66628.1"/>
    </source>
</evidence>
<comment type="similarity">
    <text evidence="1">Belongs to the CpsD/CapB family.</text>
</comment>
<dbReference type="GO" id="GO:0004715">
    <property type="term" value="F:non-membrane spanning protein tyrosine kinase activity"/>
    <property type="evidence" value="ECO:0007669"/>
    <property type="project" value="UniProtKB-EC"/>
</dbReference>
<evidence type="ECO:0000259" key="9">
    <source>
        <dbReference type="Pfam" id="PF13614"/>
    </source>
</evidence>
<evidence type="ECO:0000256" key="3">
    <source>
        <dbReference type="ARBA" id="ARBA00022679"/>
    </source>
</evidence>
<dbReference type="Proteomes" id="UP000306409">
    <property type="component" value="Chromosome"/>
</dbReference>
<evidence type="ECO:0000313" key="11">
    <source>
        <dbReference type="Proteomes" id="UP000306409"/>
    </source>
</evidence>
<dbReference type="InterPro" id="IPR005702">
    <property type="entry name" value="Wzc-like_C"/>
</dbReference>
<dbReference type="EC" id="2.7.10.2" evidence="2"/>
<organism evidence="10 11">
    <name type="scientific">Ruminiclostridium herbifermentans</name>
    <dbReference type="NCBI Taxonomy" id="2488810"/>
    <lineage>
        <taxon>Bacteria</taxon>
        <taxon>Bacillati</taxon>
        <taxon>Bacillota</taxon>
        <taxon>Clostridia</taxon>
        <taxon>Eubacteriales</taxon>
        <taxon>Oscillospiraceae</taxon>
        <taxon>Ruminiclostridium</taxon>
    </lineage>
</organism>
<proteinExistence type="inferred from homology"/>
<keyword evidence="5 10" id="KW-0418">Kinase</keyword>
<dbReference type="AlphaFoldDB" id="A0A4U7JK72"/>
<dbReference type="RefSeq" id="WP_137697396.1">
    <property type="nucleotide sequence ID" value="NZ_CP061336.1"/>
</dbReference>
<comment type="catalytic activity">
    <reaction evidence="8">
        <text>L-tyrosyl-[protein] + ATP = O-phospho-L-tyrosyl-[protein] + ADP + H(+)</text>
        <dbReference type="Rhea" id="RHEA:10596"/>
        <dbReference type="Rhea" id="RHEA-COMP:10136"/>
        <dbReference type="Rhea" id="RHEA-COMP:20101"/>
        <dbReference type="ChEBI" id="CHEBI:15378"/>
        <dbReference type="ChEBI" id="CHEBI:30616"/>
        <dbReference type="ChEBI" id="CHEBI:46858"/>
        <dbReference type="ChEBI" id="CHEBI:61978"/>
        <dbReference type="ChEBI" id="CHEBI:456216"/>
        <dbReference type="EC" id="2.7.10.2"/>
    </reaction>
</comment>
<dbReference type="PANTHER" id="PTHR32309:SF13">
    <property type="entry name" value="FERRIC ENTEROBACTIN TRANSPORT PROTEIN FEPE"/>
    <property type="match status" value="1"/>
</dbReference>
<evidence type="ECO:0000256" key="2">
    <source>
        <dbReference type="ARBA" id="ARBA00011903"/>
    </source>
</evidence>
<feature type="domain" description="AAA" evidence="9">
    <location>
        <begin position="38"/>
        <end position="197"/>
    </location>
</feature>
<dbReference type="CDD" id="cd05387">
    <property type="entry name" value="BY-kinase"/>
    <property type="match status" value="1"/>
</dbReference>
<dbReference type="InterPro" id="IPR027417">
    <property type="entry name" value="P-loop_NTPase"/>
</dbReference>
<dbReference type="NCBIfam" id="TIGR01007">
    <property type="entry name" value="eps_fam"/>
    <property type="match status" value="1"/>
</dbReference>